<accession>A0ABN2LQI1</accession>
<evidence type="ECO:0000256" key="3">
    <source>
        <dbReference type="ARBA" id="ARBA00022692"/>
    </source>
</evidence>
<sequence>MPSVTDDTVAGAPLRRTAPAAASESRRSTLQAAGLIVTGALGVQFSAVLAYGLFDEVGVLGTSGARLLIAAVLLVLIFRPKLRGRSRREWGGIALYGVAMAAMNLFLYLAIARIPLGIATTIDFLGPCLVALIGSRRLRDGLLALLAFVGVALIAGLGGPLDPIGVLWAVAAGTCFGLYTLLASHVGKEGGGLPGMALSVCIGAIVTLPFSLPALPHIAPGSLGVLLLSAVLGTALAFTVDTLAGKVTSARIIGVLFACDPLVGTLLGALLLGQALTLPALAGIALVVLAGAGIVWFSGDRGSAPESAPAPGPVVERPGTA</sequence>
<evidence type="ECO:0000256" key="5">
    <source>
        <dbReference type="ARBA" id="ARBA00023136"/>
    </source>
</evidence>
<comment type="caution">
    <text evidence="9">The sequence shown here is derived from an EMBL/GenBank/DDBJ whole genome shotgun (WGS) entry which is preliminary data.</text>
</comment>
<feature type="transmembrane region" description="Helical" evidence="7">
    <location>
        <begin position="278"/>
        <end position="297"/>
    </location>
</feature>
<feature type="transmembrane region" description="Helical" evidence="7">
    <location>
        <begin position="218"/>
        <end position="240"/>
    </location>
</feature>
<evidence type="ECO:0000313" key="10">
    <source>
        <dbReference type="Proteomes" id="UP001500851"/>
    </source>
</evidence>
<evidence type="ECO:0000256" key="1">
    <source>
        <dbReference type="ARBA" id="ARBA00004141"/>
    </source>
</evidence>
<dbReference type="Proteomes" id="UP001500851">
    <property type="component" value="Unassembled WGS sequence"/>
</dbReference>
<dbReference type="EMBL" id="BAAAOB010000004">
    <property type="protein sequence ID" value="GAA1796703.1"/>
    <property type="molecule type" value="Genomic_DNA"/>
</dbReference>
<evidence type="ECO:0000256" key="4">
    <source>
        <dbReference type="ARBA" id="ARBA00022989"/>
    </source>
</evidence>
<feature type="transmembrane region" description="Helical" evidence="7">
    <location>
        <begin position="252"/>
        <end position="272"/>
    </location>
</feature>
<feature type="transmembrane region" description="Helical" evidence="7">
    <location>
        <begin position="116"/>
        <end position="134"/>
    </location>
</feature>
<evidence type="ECO:0000313" key="9">
    <source>
        <dbReference type="EMBL" id="GAA1796703.1"/>
    </source>
</evidence>
<keyword evidence="4 7" id="KW-1133">Transmembrane helix</keyword>
<comment type="similarity">
    <text evidence="2">Belongs to the EamA transporter family.</text>
</comment>
<keyword evidence="5 7" id="KW-0472">Membrane</keyword>
<dbReference type="PANTHER" id="PTHR32322">
    <property type="entry name" value="INNER MEMBRANE TRANSPORTER"/>
    <property type="match status" value="1"/>
</dbReference>
<feature type="transmembrane region" description="Helical" evidence="7">
    <location>
        <begin position="195"/>
        <end position="212"/>
    </location>
</feature>
<protein>
    <submittedName>
        <fullName evidence="9">DMT family transporter</fullName>
    </submittedName>
</protein>
<organism evidence="9 10">
    <name type="scientific">Leucobacter iarius</name>
    <dbReference type="NCBI Taxonomy" id="333963"/>
    <lineage>
        <taxon>Bacteria</taxon>
        <taxon>Bacillati</taxon>
        <taxon>Actinomycetota</taxon>
        <taxon>Actinomycetes</taxon>
        <taxon>Micrococcales</taxon>
        <taxon>Microbacteriaceae</taxon>
        <taxon>Leucobacter</taxon>
    </lineage>
</organism>
<dbReference type="InterPro" id="IPR050638">
    <property type="entry name" value="AA-Vitamin_Transporters"/>
</dbReference>
<dbReference type="SUPFAM" id="SSF103481">
    <property type="entry name" value="Multidrug resistance efflux transporter EmrE"/>
    <property type="match status" value="2"/>
</dbReference>
<feature type="transmembrane region" description="Helical" evidence="7">
    <location>
        <begin position="32"/>
        <end position="54"/>
    </location>
</feature>
<keyword evidence="3 7" id="KW-0812">Transmembrane</keyword>
<dbReference type="PANTHER" id="PTHR32322:SF2">
    <property type="entry name" value="EAMA DOMAIN-CONTAINING PROTEIN"/>
    <property type="match status" value="1"/>
</dbReference>
<evidence type="ECO:0000256" key="7">
    <source>
        <dbReference type="SAM" id="Phobius"/>
    </source>
</evidence>
<evidence type="ECO:0000259" key="8">
    <source>
        <dbReference type="Pfam" id="PF00892"/>
    </source>
</evidence>
<name>A0ABN2LQI1_9MICO</name>
<evidence type="ECO:0000256" key="2">
    <source>
        <dbReference type="ARBA" id="ARBA00007362"/>
    </source>
</evidence>
<gene>
    <name evidence="9" type="ORF">GCM10009768_27160</name>
</gene>
<dbReference type="Pfam" id="PF00892">
    <property type="entry name" value="EamA"/>
    <property type="match status" value="1"/>
</dbReference>
<reference evidence="9 10" key="1">
    <citation type="journal article" date="2019" name="Int. J. Syst. Evol. Microbiol.">
        <title>The Global Catalogue of Microorganisms (GCM) 10K type strain sequencing project: providing services to taxonomists for standard genome sequencing and annotation.</title>
        <authorList>
            <consortium name="The Broad Institute Genomics Platform"/>
            <consortium name="The Broad Institute Genome Sequencing Center for Infectious Disease"/>
            <person name="Wu L."/>
            <person name="Ma J."/>
        </authorList>
    </citation>
    <scope>NUCLEOTIDE SEQUENCE [LARGE SCALE GENOMIC DNA]</scope>
    <source>
        <strain evidence="9 10">JCM 14736</strain>
    </source>
</reference>
<dbReference type="RefSeq" id="WP_344033061.1">
    <property type="nucleotide sequence ID" value="NZ_BAAAOB010000004.1"/>
</dbReference>
<feature type="region of interest" description="Disordered" evidence="6">
    <location>
        <begin position="302"/>
        <end position="321"/>
    </location>
</feature>
<dbReference type="InterPro" id="IPR000620">
    <property type="entry name" value="EamA_dom"/>
</dbReference>
<proteinExistence type="inferred from homology"/>
<feature type="transmembrane region" description="Helical" evidence="7">
    <location>
        <begin position="141"/>
        <end position="159"/>
    </location>
</feature>
<evidence type="ECO:0000256" key="6">
    <source>
        <dbReference type="SAM" id="MobiDB-lite"/>
    </source>
</evidence>
<feature type="transmembrane region" description="Helical" evidence="7">
    <location>
        <begin position="165"/>
        <end position="183"/>
    </location>
</feature>
<comment type="subcellular location">
    <subcellularLocation>
        <location evidence="1">Membrane</location>
        <topology evidence="1">Multi-pass membrane protein</topology>
    </subcellularLocation>
</comment>
<feature type="transmembrane region" description="Helical" evidence="7">
    <location>
        <begin position="60"/>
        <end position="78"/>
    </location>
</feature>
<dbReference type="InterPro" id="IPR037185">
    <property type="entry name" value="EmrE-like"/>
</dbReference>
<feature type="transmembrane region" description="Helical" evidence="7">
    <location>
        <begin position="90"/>
        <end position="110"/>
    </location>
</feature>
<keyword evidence="10" id="KW-1185">Reference proteome</keyword>
<feature type="domain" description="EamA" evidence="8">
    <location>
        <begin position="164"/>
        <end position="294"/>
    </location>
</feature>